<feature type="transmembrane region" description="Helical" evidence="7">
    <location>
        <begin position="153"/>
        <end position="176"/>
    </location>
</feature>
<evidence type="ECO:0000256" key="3">
    <source>
        <dbReference type="ARBA" id="ARBA00022692"/>
    </source>
</evidence>
<evidence type="ECO:0000313" key="8">
    <source>
        <dbReference type="EMBL" id="RLQ84012.1"/>
    </source>
</evidence>
<evidence type="ECO:0000313" key="9">
    <source>
        <dbReference type="Proteomes" id="UP000282460"/>
    </source>
</evidence>
<feature type="transmembrane region" description="Helical" evidence="7">
    <location>
        <begin position="228"/>
        <end position="247"/>
    </location>
</feature>
<evidence type="ECO:0000256" key="5">
    <source>
        <dbReference type="ARBA" id="ARBA00023136"/>
    </source>
</evidence>
<keyword evidence="2" id="KW-1003">Cell membrane</keyword>
<feature type="transmembrane region" description="Helical" evidence="7">
    <location>
        <begin position="14"/>
        <end position="34"/>
    </location>
</feature>
<dbReference type="AlphaFoldDB" id="A0A3L7J659"/>
<accession>A0A3L7J659</accession>
<gene>
    <name evidence="8" type="ORF">D9V28_07130</name>
</gene>
<feature type="transmembrane region" description="Helical" evidence="7">
    <location>
        <begin position="77"/>
        <end position="100"/>
    </location>
</feature>
<evidence type="ECO:0000256" key="1">
    <source>
        <dbReference type="ARBA" id="ARBA00004651"/>
    </source>
</evidence>
<comment type="subcellular location">
    <subcellularLocation>
        <location evidence="1">Cell membrane</location>
        <topology evidence="1">Multi-pass membrane protein</topology>
    </subcellularLocation>
</comment>
<proteinExistence type="predicted"/>
<feature type="region of interest" description="Disordered" evidence="6">
    <location>
        <begin position="261"/>
        <end position="285"/>
    </location>
</feature>
<feature type="transmembrane region" description="Helical" evidence="7">
    <location>
        <begin position="188"/>
        <end position="208"/>
    </location>
</feature>
<keyword evidence="4 7" id="KW-1133">Transmembrane helix</keyword>
<keyword evidence="9" id="KW-1185">Reference proteome</keyword>
<dbReference type="OrthoDB" id="5024156at2"/>
<dbReference type="Proteomes" id="UP000282460">
    <property type="component" value="Unassembled WGS sequence"/>
</dbReference>
<evidence type="ECO:0000256" key="4">
    <source>
        <dbReference type="ARBA" id="ARBA00022989"/>
    </source>
</evidence>
<feature type="transmembrane region" description="Helical" evidence="7">
    <location>
        <begin position="120"/>
        <end position="141"/>
    </location>
</feature>
<dbReference type="RefSeq" id="WP_121659056.1">
    <property type="nucleotide sequence ID" value="NZ_BMEK01000002.1"/>
</dbReference>
<organism evidence="8 9">
    <name type="scientific">Mycetocola zhadangensis</name>
    <dbReference type="NCBI Taxonomy" id="1164595"/>
    <lineage>
        <taxon>Bacteria</taxon>
        <taxon>Bacillati</taxon>
        <taxon>Actinomycetota</taxon>
        <taxon>Actinomycetes</taxon>
        <taxon>Micrococcales</taxon>
        <taxon>Microbacteriaceae</taxon>
        <taxon>Mycetocola</taxon>
    </lineage>
</organism>
<feature type="transmembrane region" description="Helical" evidence="7">
    <location>
        <begin position="46"/>
        <end position="65"/>
    </location>
</feature>
<evidence type="ECO:0000256" key="6">
    <source>
        <dbReference type="SAM" id="MobiDB-lite"/>
    </source>
</evidence>
<name>A0A3L7J659_9MICO</name>
<comment type="caution">
    <text evidence="8">The sequence shown here is derived from an EMBL/GenBank/DDBJ whole genome shotgun (WGS) entry which is preliminary data.</text>
</comment>
<sequence>MHGHGNTGLLSLDLLAGAGVVAVACLYFGGVVAARRRGRGWPGVHAAAWVAGLGVGAAALLGPLAEAAHDNFPAHMAGHLLIGMLAPLLLVAGAPVTLALRALEPRQARRLSRVLRSVPVMVVSHPVSAAVLNVASLWILYTTPLFDLMTGSPFFHLLVNVHFLLAGYLFVASLVGWDPNPHRASFPIRAGVLVAALAGHGILAKYLYAHPPTGIPVAQAQSGSMLMYYGGDLADAILIGVLCLQWYRSAGRQLARTTDALPVSSPAPRPQNAGQRARRVARSGV</sequence>
<evidence type="ECO:0000256" key="7">
    <source>
        <dbReference type="SAM" id="Phobius"/>
    </source>
</evidence>
<keyword evidence="5 7" id="KW-0472">Membrane</keyword>
<keyword evidence="3 7" id="KW-0812">Transmembrane</keyword>
<dbReference type="Pfam" id="PF09678">
    <property type="entry name" value="Caa3_CtaG"/>
    <property type="match status" value="1"/>
</dbReference>
<dbReference type="InterPro" id="IPR019108">
    <property type="entry name" value="Caa3_assmbl_CtaG-rel"/>
</dbReference>
<feature type="compositionally biased region" description="Basic residues" evidence="6">
    <location>
        <begin position="276"/>
        <end position="285"/>
    </location>
</feature>
<reference evidence="8 9" key="1">
    <citation type="submission" date="2018-10" db="EMBL/GenBank/DDBJ databases">
        <authorList>
            <person name="Li J."/>
        </authorList>
    </citation>
    <scope>NUCLEOTIDE SEQUENCE [LARGE SCALE GENOMIC DNA]</scope>
    <source>
        <strain evidence="8 9">ZD1-4</strain>
    </source>
</reference>
<dbReference type="EMBL" id="RCWJ01000002">
    <property type="protein sequence ID" value="RLQ84012.1"/>
    <property type="molecule type" value="Genomic_DNA"/>
</dbReference>
<dbReference type="GO" id="GO:0005886">
    <property type="term" value="C:plasma membrane"/>
    <property type="evidence" value="ECO:0007669"/>
    <property type="project" value="UniProtKB-SubCell"/>
</dbReference>
<protein>
    <submittedName>
        <fullName evidence="8">Cytochrome c oxidase assembly protein</fullName>
    </submittedName>
</protein>
<evidence type="ECO:0000256" key="2">
    <source>
        <dbReference type="ARBA" id="ARBA00022475"/>
    </source>
</evidence>